<dbReference type="InterPro" id="IPR011805">
    <property type="entry name" value="RNase_R"/>
</dbReference>
<dbReference type="HAMAP" id="MF_01895">
    <property type="entry name" value="RNase_R"/>
    <property type="match status" value="1"/>
</dbReference>
<organism evidence="10 11">
    <name type="scientific">Paradevosia tibetensis</name>
    <dbReference type="NCBI Taxonomy" id="1447062"/>
    <lineage>
        <taxon>Bacteria</taxon>
        <taxon>Pseudomonadati</taxon>
        <taxon>Pseudomonadota</taxon>
        <taxon>Alphaproteobacteria</taxon>
        <taxon>Hyphomicrobiales</taxon>
        <taxon>Devosiaceae</taxon>
        <taxon>Paradevosia</taxon>
    </lineage>
</organism>
<evidence type="ECO:0000313" key="10">
    <source>
        <dbReference type="EMBL" id="QEE21030.1"/>
    </source>
</evidence>
<keyword evidence="5 7" id="KW-0269">Exonuclease</keyword>
<dbReference type="Gene3D" id="2.40.50.140">
    <property type="entry name" value="Nucleic acid-binding proteins"/>
    <property type="match status" value="1"/>
</dbReference>
<comment type="similarity">
    <text evidence="7">Belongs to the RNR ribonuclease family. RNase R subfamily.</text>
</comment>
<reference evidence="10 11" key="1">
    <citation type="journal article" date="2015" name="Int. J. Syst. Evol. Microbiol.">
        <title>Youhaiella tibetensis gen. nov., sp. nov., isolated from subsurface sediment.</title>
        <authorList>
            <person name="Wang Y.X."/>
            <person name="Huang F.Q."/>
            <person name="Nogi Y."/>
            <person name="Pang S.J."/>
            <person name="Wang P.K."/>
            <person name="Lv J."/>
        </authorList>
    </citation>
    <scope>NUCLEOTIDE SEQUENCE [LARGE SCALE GENOMIC DNA]</scope>
    <source>
        <strain evidence="11">fig4</strain>
    </source>
</reference>
<feature type="domain" description="S1 motif" evidence="9">
    <location>
        <begin position="658"/>
        <end position="739"/>
    </location>
</feature>
<evidence type="ECO:0000313" key="11">
    <source>
        <dbReference type="Proteomes" id="UP000321062"/>
    </source>
</evidence>
<evidence type="ECO:0000256" key="7">
    <source>
        <dbReference type="HAMAP-Rule" id="MF_01895"/>
    </source>
</evidence>
<evidence type="ECO:0000256" key="5">
    <source>
        <dbReference type="ARBA" id="ARBA00022839"/>
    </source>
</evidence>
<dbReference type="Pfam" id="PF00575">
    <property type="entry name" value="S1"/>
    <property type="match status" value="1"/>
</dbReference>
<dbReference type="GO" id="GO:0005829">
    <property type="term" value="C:cytosol"/>
    <property type="evidence" value="ECO:0007669"/>
    <property type="project" value="TreeGrafter"/>
</dbReference>
<feature type="region of interest" description="Disordered" evidence="8">
    <location>
        <begin position="1"/>
        <end position="36"/>
    </location>
</feature>
<dbReference type="InterPro" id="IPR022966">
    <property type="entry name" value="RNase_II/R_CS"/>
</dbReference>
<evidence type="ECO:0000256" key="2">
    <source>
        <dbReference type="ARBA" id="ARBA00022490"/>
    </source>
</evidence>
<evidence type="ECO:0000256" key="4">
    <source>
        <dbReference type="ARBA" id="ARBA00022801"/>
    </source>
</evidence>
<dbReference type="InterPro" id="IPR012340">
    <property type="entry name" value="NA-bd_OB-fold"/>
</dbReference>
<dbReference type="KEGG" id="yti:FNA67_12960"/>
<name>A0A5B9DNU3_9HYPH</name>
<dbReference type="EC" id="3.1.13.1" evidence="7"/>
<comment type="catalytic activity">
    <reaction evidence="1 7">
        <text>Exonucleolytic cleavage in the 3'- to 5'-direction to yield nucleoside 5'-phosphates.</text>
        <dbReference type="EC" id="3.1.13.1"/>
    </reaction>
</comment>
<dbReference type="InterPro" id="IPR040476">
    <property type="entry name" value="CSD2"/>
</dbReference>
<dbReference type="EMBL" id="CP041690">
    <property type="protein sequence ID" value="QEE21030.1"/>
    <property type="molecule type" value="Genomic_DNA"/>
</dbReference>
<keyword evidence="3 7" id="KW-0540">Nuclease</keyword>
<dbReference type="Pfam" id="PF17876">
    <property type="entry name" value="CSD2"/>
    <property type="match status" value="1"/>
</dbReference>
<dbReference type="PANTHER" id="PTHR23355">
    <property type="entry name" value="RIBONUCLEASE"/>
    <property type="match status" value="1"/>
</dbReference>
<dbReference type="PROSITE" id="PS50126">
    <property type="entry name" value="S1"/>
    <property type="match status" value="1"/>
</dbReference>
<dbReference type="InterPro" id="IPR003029">
    <property type="entry name" value="S1_domain"/>
</dbReference>
<dbReference type="AlphaFoldDB" id="A0A5B9DNU3"/>
<dbReference type="RefSeq" id="WP_147656315.1">
    <property type="nucleotide sequence ID" value="NZ_BMFM01000001.1"/>
</dbReference>
<sequence length="768" mass="85222">MAKKPAERPTPRSGKAGPSRSSGPKRPRRNTDELPTREQILEAMATLPDIKGKRDLAKVLGVHGDMRTPFKRLLREMEGEGLVTRTRKTLRVTSALPAVTVLDIPSDADPDNLHAFPATWNEEEGERPRVEVVQPPNARVAPAPGDRILARIDPGEDVLPHYTARAMKILDKPRRGQIGIVRVDEDGARLIPVDRKQKEMRITGDDLGAARDGDLVEVEVKFSGRLMIPRAKVVEVIGNPATEGAVSLIAIHNLDIPYRFPASVEKAAEAATEATLKGREDWRQIPLVTIDPPDAKDHDDAVYAEPDKDPANPGGHIIYVAIADVAAYVRPGETLDREAYLRGNSVYFPDRVVPMLPERISNDLCSLKEGENRPSMAVRMVYSSEGIKKSHSFHRIMMRSAAKLSYQRAQDAIDGNPDDQTGPLLEPVLKPLWKAYAAMARARDKRGPLDLDLPERKILLNEQGMVDRIYIPDRLDAHRLIEEMMIAANVAAAETLERHKTPLLYRVHDTPSREKLTALREFLTSLDLSFDKTDAVRPANFNRVLATARKAGKIEQVSEMVLRSQAQAEYSAENYGHFGLNLDRYAHFTSPIRRYSDLIVHRALITALNLGNDGLSQSEIVKLPGIAQHISSTERRAMAAERETADRLLAGFLATKIGAQFVGRISGVTKSGLFVRLNETGADGFIPASTLGQDYYRYVEEQQAMIGDRTGEMFRLGDTVEVRLLEAAPVAGALRFELLSEGPRVNPSSYKRGGKRPTRSYGPKGRRR</sequence>
<dbReference type="Proteomes" id="UP000321062">
    <property type="component" value="Chromosome"/>
</dbReference>
<evidence type="ECO:0000256" key="1">
    <source>
        <dbReference type="ARBA" id="ARBA00001849"/>
    </source>
</evidence>
<proteinExistence type="inferred from homology"/>
<keyword evidence="4 7" id="KW-0378">Hydrolase</keyword>
<accession>A0A5B9DNU3</accession>
<keyword evidence="2 7" id="KW-0963">Cytoplasm</keyword>
<dbReference type="CDD" id="cd04471">
    <property type="entry name" value="S1_RNase_R"/>
    <property type="match status" value="1"/>
</dbReference>
<dbReference type="PANTHER" id="PTHR23355:SF9">
    <property type="entry name" value="DIS3-LIKE EXONUCLEASE 2"/>
    <property type="match status" value="1"/>
</dbReference>
<comment type="function">
    <text evidence="7">3'-5' exoribonuclease that releases 5'-nucleoside monophosphates and is involved in maturation of structured RNAs.</text>
</comment>
<dbReference type="InterPro" id="IPR001900">
    <property type="entry name" value="RNase_II/R"/>
</dbReference>
<comment type="subcellular location">
    <subcellularLocation>
        <location evidence="7">Cytoplasm</location>
    </subcellularLocation>
</comment>
<keyword evidence="11" id="KW-1185">Reference proteome</keyword>
<feature type="compositionally biased region" description="Basic residues" evidence="8">
    <location>
        <begin position="752"/>
        <end position="768"/>
    </location>
</feature>
<keyword evidence="6 7" id="KW-0694">RNA-binding</keyword>
<gene>
    <name evidence="7 10" type="primary">rnr</name>
    <name evidence="10" type="ORF">FNA67_12960</name>
</gene>
<dbReference type="GO" id="GO:0003723">
    <property type="term" value="F:RNA binding"/>
    <property type="evidence" value="ECO:0007669"/>
    <property type="project" value="UniProtKB-UniRule"/>
</dbReference>
<dbReference type="GO" id="GO:0008859">
    <property type="term" value="F:exoribonuclease II activity"/>
    <property type="evidence" value="ECO:0007669"/>
    <property type="project" value="UniProtKB-UniRule"/>
</dbReference>
<evidence type="ECO:0000259" key="9">
    <source>
        <dbReference type="PROSITE" id="PS50126"/>
    </source>
</evidence>
<dbReference type="InterPro" id="IPR050180">
    <property type="entry name" value="RNR_Ribonuclease"/>
</dbReference>
<evidence type="ECO:0000256" key="8">
    <source>
        <dbReference type="SAM" id="MobiDB-lite"/>
    </source>
</evidence>
<feature type="region of interest" description="Disordered" evidence="8">
    <location>
        <begin position="745"/>
        <end position="768"/>
    </location>
</feature>
<dbReference type="Pfam" id="PF00773">
    <property type="entry name" value="RNB"/>
    <property type="match status" value="1"/>
</dbReference>
<evidence type="ECO:0000256" key="6">
    <source>
        <dbReference type="ARBA" id="ARBA00022884"/>
    </source>
</evidence>
<dbReference type="SMART" id="SM00955">
    <property type="entry name" value="RNB"/>
    <property type="match status" value="1"/>
</dbReference>
<feature type="compositionally biased region" description="Basic and acidic residues" evidence="8">
    <location>
        <begin position="1"/>
        <end position="10"/>
    </location>
</feature>
<dbReference type="GO" id="GO:0006402">
    <property type="term" value="P:mRNA catabolic process"/>
    <property type="evidence" value="ECO:0007669"/>
    <property type="project" value="TreeGrafter"/>
</dbReference>
<dbReference type="NCBIfam" id="TIGR00358">
    <property type="entry name" value="3_prime_RNase"/>
    <property type="match status" value="1"/>
</dbReference>
<dbReference type="SUPFAM" id="SSF50249">
    <property type="entry name" value="Nucleic acid-binding proteins"/>
    <property type="match status" value="2"/>
</dbReference>
<dbReference type="OrthoDB" id="9764149at2"/>
<dbReference type="PROSITE" id="PS01175">
    <property type="entry name" value="RIBONUCLEASE_II"/>
    <property type="match status" value="1"/>
</dbReference>
<evidence type="ECO:0000256" key="3">
    <source>
        <dbReference type="ARBA" id="ARBA00022722"/>
    </source>
</evidence>
<dbReference type="InterPro" id="IPR004476">
    <property type="entry name" value="RNase_II/RNase_R"/>
</dbReference>
<dbReference type="SMART" id="SM00316">
    <property type="entry name" value="S1"/>
    <property type="match status" value="1"/>
</dbReference>
<protein>
    <recommendedName>
        <fullName evidence="7">Ribonuclease R</fullName>
        <shortName evidence="7">RNase R</shortName>
        <ecNumber evidence="7">3.1.13.1</ecNumber>
    </recommendedName>
</protein>
<dbReference type="NCBIfam" id="TIGR02063">
    <property type="entry name" value="RNase_R"/>
    <property type="match status" value="1"/>
</dbReference>